<dbReference type="AlphaFoldDB" id="A0A5C6A8K9"/>
<keyword evidence="1" id="KW-0472">Membrane</keyword>
<proteinExistence type="predicted"/>
<dbReference type="OrthoDB" id="284830at2"/>
<feature type="transmembrane region" description="Helical" evidence="1">
    <location>
        <begin position="204"/>
        <end position="227"/>
    </location>
</feature>
<evidence type="ECO:0000313" key="2">
    <source>
        <dbReference type="EMBL" id="TWT95889.1"/>
    </source>
</evidence>
<evidence type="ECO:0000313" key="3">
    <source>
        <dbReference type="Proteomes" id="UP000317421"/>
    </source>
</evidence>
<gene>
    <name evidence="2" type="ORF">Pla108_29660</name>
</gene>
<feature type="transmembrane region" description="Helical" evidence="1">
    <location>
        <begin position="75"/>
        <end position="94"/>
    </location>
</feature>
<keyword evidence="3" id="KW-1185">Reference proteome</keyword>
<dbReference type="RefSeq" id="WP_146445697.1">
    <property type="nucleotide sequence ID" value="NZ_SJPR01000004.1"/>
</dbReference>
<feature type="transmembrane region" description="Helical" evidence="1">
    <location>
        <begin position="137"/>
        <end position="156"/>
    </location>
</feature>
<feature type="transmembrane region" description="Helical" evidence="1">
    <location>
        <begin position="106"/>
        <end position="125"/>
    </location>
</feature>
<name>A0A5C6A8K9_9BACT</name>
<dbReference type="Proteomes" id="UP000317421">
    <property type="component" value="Unassembled WGS sequence"/>
</dbReference>
<comment type="caution">
    <text evidence="2">The sequence shown here is derived from an EMBL/GenBank/DDBJ whole genome shotgun (WGS) entry which is preliminary data.</text>
</comment>
<keyword evidence="1" id="KW-1133">Transmembrane helix</keyword>
<sequence length="236" mass="24857">MAINVTCPSCLKRFTVADEHAGKTGPCPACKKPITIPDADQEVVIHAPKPDGPTDAKGRSVLKTSKRKDGAFDPLIATGVGIVALLALVAAFLLRGSEQADSWPVLAGGAVLLGPLVAWAGYGFLRDSELEPHRGGVLWLRSAIAGVVFAIAWYVYYHLAGQLGDSDWQTVGLQPWQMLLAAGVAVGIATFGSFASLDLEPFMAFFHCSLYFVLTVLLRVVMALPALPGLVTGDGG</sequence>
<protein>
    <submittedName>
        <fullName evidence="2">Uncharacterized protein</fullName>
    </submittedName>
</protein>
<evidence type="ECO:0000256" key="1">
    <source>
        <dbReference type="SAM" id="Phobius"/>
    </source>
</evidence>
<feature type="transmembrane region" description="Helical" evidence="1">
    <location>
        <begin position="176"/>
        <end position="197"/>
    </location>
</feature>
<dbReference type="EMBL" id="SJPR01000004">
    <property type="protein sequence ID" value="TWT95889.1"/>
    <property type="molecule type" value="Genomic_DNA"/>
</dbReference>
<organism evidence="2 3">
    <name type="scientific">Botrimarina colliarenosi</name>
    <dbReference type="NCBI Taxonomy" id="2528001"/>
    <lineage>
        <taxon>Bacteria</taxon>
        <taxon>Pseudomonadati</taxon>
        <taxon>Planctomycetota</taxon>
        <taxon>Planctomycetia</taxon>
        <taxon>Pirellulales</taxon>
        <taxon>Lacipirellulaceae</taxon>
        <taxon>Botrimarina</taxon>
    </lineage>
</organism>
<accession>A0A5C6A8K9</accession>
<reference evidence="2 3" key="1">
    <citation type="submission" date="2019-02" db="EMBL/GenBank/DDBJ databases">
        <title>Deep-cultivation of Planctomycetes and their phenomic and genomic characterization uncovers novel biology.</title>
        <authorList>
            <person name="Wiegand S."/>
            <person name="Jogler M."/>
            <person name="Boedeker C."/>
            <person name="Pinto D."/>
            <person name="Vollmers J."/>
            <person name="Rivas-Marin E."/>
            <person name="Kohn T."/>
            <person name="Peeters S.H."/>
            <person name="Heuer A."/>
            <person name="Rast P."/>
            <person name="Oberbeckmann S."/>
            <person name="Bunk B."/>
            <person name="Jeske O."/>
            <person name="Meyerdierks A."/>
            <person name="Storesund J.E."/>
            <person name="Kallscheuer N."/>
            <person name="Luecker S."/>
            <person name="Lage O.M."/>
            <person name="Pohl T."/>
            <person name="Merkel B.J."/>
            <person name="Hornburger P."/>
            <person name="Mueller R.-W."/>
            <person name="Bruemmer F."/>
            <person name="Labrenz M."/>
            <person name="Spormann A.M."/>
            <person name="Op Den Camp H."/>
            <person name="Overmann J."/>
            <person name="Amann R."/>
            <person name="Jetten M.S.M."/>
            <person name="Mascher T."/>
            <person name="Medema M.H."/>
            <person name="Devos D.P."/>
            <person name="Kaster A.-K."/>
            <person name="Ovreas L."/>
            <person name="Rohde M."/>
            <person name="Galperin M.Y."/>
            <person name="Jogler C."/>
        </authorList>
    </citation>
    <scope>NUCLEOTIDE SEQUENCE [LARGE SCALE GENOMIC DNA]</scope>
    <source>
        <strain evidence="2 3">Pla108</strain>
    </source>
</reference>
<keyword evidence="1" id="KW-0812">Transmembrane</keyword>